<dbReference type="Gene3D" id="3.30.830.10">
    <property type="entry name" value="Metalloenzyme, LuxS/M16 peptidase-like"/>
    <property type="match status" value="1"/>
</dbReference>
<dbReference type="AlphaFoldDB" id="A0A383DFC1"/>
<dbReference type="EMBL" id="UINC01216431">
    <property type="protein sequence ID" value="SVE42558.1"/>
    <property type="molecule type" value="Genomic_DNA"/>
</dbReference>
<name>A0A383DFC1_9ZZZZ</name>
<dbReference type="InterPro" id="IPR011249">
    <property type="entry name" value="Metalloenz_LuxS/M16"/>
</dbReference>
<feature type="non-terminal residue" evidence="1">
    <location>
        <position position="193"/>
    </location>
</feature>
<sequence>MKCTYKNIITIMYSTMLCCSLYADENLLQLPNIEEFTLNNGMRVLFSQNYDYPTVYCHVYINSGKLDDPQKGGALAEIVELSIAEATEKYPKEGEIKELMQSFGDDGGRIDHKNINEYSLEIGSYFLKEDINPGMELFAELLQRPLYPSKDKFWISLAMPFIPKKNMYNKWFLSKLHLNHLYSNITTSKGFKT</sequence>
<evidence type="ECO:0008006" key="2">
    <source>
        <dbReference type="Google" id="ProtNLM"/>
    </source>
</evidence>
<dbReference type="SUPFAM" id="SSF63411">
    <property type="entry name" value="LuxS/MPP-like metallohydrolase"/>
    <property type="match status" value="1"/>
</dbReference>
<reference evidence="1" key="1">
    <citation type="submission" date="2018-05" db="EMBL/GenBank/DDBJ databases">
        <authorList>
            <person name="Lanie J.A."/>
            <person name="Ng W.-L."/>
            <person name="Kazmierczak K.M."/>
            <person name="Andrzejewski T.M."/>
            <person name="Davidsen T.M."/>
            <person name="Wayne K.J."/>
            <person name="Tettelin H."/>
            <person name="Glass J.I."/>
            <person name="Rusch D."/>
            <person name="Podicherti R."/>
            <person name="Tsui H.-C.T."/>
            <person name="Winkler M.E."/>
        </authorList>
    </citation>
    <scope>NUCLEOTIDE SEQUENCE</scope>
</reference>
<organism evidence="1">
    <name type="scientific">marine metagenome</name>
    <dbReference type="NCBI Taxonomy" id="408172"/>
    <lineage>
        <taxon>unclassified sequences</taxon>
        <taxon>metagenomes</taxon>
        <taxon>ecological metagenomes</taxon>
    </lineage>
</organism>
<proteinExistence type="predicted"/>
<protein>
    <recommendedName>
        <fullName evidence="2">Peptidase M16 N-terminal domain-containing protein</fullName>
    </recommendedName>
</protein>
<dbReference type="GO" id="GO:0046872">
    <property type="term" value="F:metal ion binding"/>
    <property type="evidence" value="ECO:0007669"/>
    <property type="project" value="InterPro"/>
</dbReference>
<evidence type="ECO:0000313" key="1">
    <source>
        <dbReference type="EMBL" id="SVE42558.1"/>
    </source>
</evidence>
<accession>A0A383DFC1</accession>
<gene>
    <name evidence="1" type="ORF">METZ01_LOCUS495412</name>
</gene>